<dbReference type="EMBL" id="DWZE01000120">
    <property type="protein sequence ID" value="HJA84225.1"/>
    <property type="molecule type" value="Genomic_DNA"/>
</dbReference>
<feature type="signal peptide" evidence="1">
    <location>
        <begin position="1"/>
        <end position="25"/>
    </location>
</feature>
<evidence type="ECO:0008006" key="4">
    <source>
        <dbReference type="Google" id="ProtNLM"/>
    </source>
</evidence>
<sequence length="253" mass="28176">MVARIYNCFISLLCALLLGIGPVRAQYSGGQDTRPVATKKEKKPAEIDYPWFNGVSVGVDLYGLGAGVFGSDFLSSGVIVDVDLKHRFFPTVELGYGTTDSWNNDGIHYKSSAPYFRVGLDYNALYKKKHGQMILVGVRYGYSSFSYDVNTLPLTDPIFGESLDNPLVTDGIWGGTIPYDYSGQKGTMQWLEFCAGIRAHVWKPIWMGLGLRFRVKMSESKSPYGDPWYVPGFGKYGSNSIGVQYTLIYKLPF</sequence>
<dbReference type="InterPro" id="IPR046111">
    <property type="entry name" value="DUF6048"/>
</dbReference>
<reference evidence="2" key="2">
    <citation type="submission" date="2021-04" db="EMBL/GenBank/DDBJ databases">
        <authorList>
            <person name="Gilroy R."/>
        </authorList>
    </citation>
    <scope>NUCLEOTIDE SEQUENCE</scope>
    <source>
        <strain evidence="2">ChiHecec1B25-7008</strain>
    </source>
</reference>
<name>A0A9D2HSJ9_9BACE</name>
<dbReference type="AlphaFoldDB" id="A0A9D2HSJ9"/>
<gene>
    <name evidence="2" type="ORF">H9785_09680</name>
</gene>
<comment type="caution">
    <text evidence="2">The sequence shown here is derived from an EMBL/GenBank/DDBJ whole genome shotgun (WGS) entry which is preliminary data.</text>
</comment>
<protein>
    <recommendedName>
        <fullName evidence="4">Outer membrane protein beta-barrel domain-containing protein</fullName>
    </recommendedName>
</protein>
<evidence type="ECO:0000313" key="2">
    <source>
        <dbReference type="EMBL" id="HJA84225.1"/>
    </source>
</evidence>
<accession>A0A9D2HSJ9</accession>
<dbReference type="Proteomes" id="UP000823860">
    <property type="component" value="Unassembled WGS sequence"/>
</dbReference>
<evidence type="ECO:0000256" key="1">
    <source>
        <dbReference type="SAM" id="SignalP"/>
    </source>
</evidence>
<feature type="chain" id="PRO_5039225300" description="Outer membrane protein beta-barrel domain-containing protein" evidence="1">
    <location>
        <begin position="26"/>
        <end position="253"/>
    </location>
</feature>
<evidence type="ECO:0000313" key="3">
    <source>
        <dbReference type="Proteomes" id="UP000823860"/>
    </source>
</evidence>
<proteinExistence type="predicted"/>
<keyword evidence="1" id="KW-0732">Signal</keyword>
<organism evidence="2 3">
    <name type="scientific">Candidatus Bacteroides intestinavium</name>
    <dbReference type="NCBI Taxonomy" id="2838469"/>
    <lineage>
        <taxon>Bacteria</taxon>
        <taxon>Pseudomonadati</taxon>
        <taxon>Bacteroidota</taxon>
        <taxon>Bacteroidia</taxon>
        <taxon>Bacteroidales</taxon>
        <taxon>Bacteroidaceae</taxon>
        <taxon>Bacteroides</taxon>
    </lineage>
</organism>
<dbReference type="Pfam" id="PF19515">
    <property type="entry name" value="DUF6048"/>
    <property type="match status" value="1"/>
</dbReference>
<reference evidence="2" key="1">
    <citation type="journal article" date="2021" name="PeerJ">
        <title>Extensive microbial diversity within the chicken gut microbiome revealed by metagenomics and culture.</title>
        <authorList>
            <person name="Gilroy R."/>
            <person name="Ravi A."/>
            <person name="Getino M."/>
            <person name="Pursley I."/>
            <person name="Horton D.L."/>
            <person name="Alikhan N.F."/>
            <person name="Baker D."/>
            <person name="Gharbi K."/>
            <person name="Hall N."/>
            <person name="Watson M."/>
            <person name="Adriaenssens E.M."/>
            <person name="Foster-Nyarko E."/>
            <person name="Jarju S."/>
            <person name="Secka A."/>
            <person name="Antonio M."/>
            <person name="Oren A."/>
            <person name="Chaudhuri R.R."/>
            <person name="La Ragione R."/>
            <person name="Hildebrand F."/>
            <person name="Pallen M.J."/>
        </authorList>
    </citation>
    <scope>NUCLEOTIDE SEQUENCE</scope>
    <source>
        <strain evidence="2">ChiHecec1B25-7008</strain>
    </source>
</reference>